<dbReference type="PANTHER" id="PTHR31025:SF9">
    <property type="entry name" value="SI:DKEY-286J15.1"/>
    <property type="match status" value="1"/>
</dbReference>
<dbReference type="Gene3D" id="1.10.150.50">
    <property type="entry name" value="Transcription Factor, Ets-1"/>
    <property type="match status" value="1"/>
</dbReference>
<dbReference type="STRING" id="456900.A0A151INH6"/>
<protein>
    <recommendedName>
        <fullName evidence="1">SAM domain-containing protein</fullName>
    </recommendedName>
</protein>
<keyword evidence="3" id="KW-1185">Reference proteome</keyword>
<dbReference type="InterPro" id="IPR001660">
    <property type="entry name" value="SAM"/>
</dbReference>
<dbReference type="Pfam" id="PF00536">
    <property type="entry name" value="SAM_1"/>
    <property type="match status" value="1"/>
</dbReference>
<organism evidence="2 3">
    <name type="scientific">Cyphomyrmex costatus</name>
    <dbReference type="NCBI Taxonomy" id="456900"/>
    <lineage>
        <taxon>Eukaryota</taxon>
        <taxon>Metazoa</taxon>
        <taxon>Ecdysozoa</taxon>
        <taxon>Arthropoda</taxon>
        <taxon>Hexapoda</taxon>
        <taxon>Insecta</taxon>
        <taxon>Pterygota</taxon>
        <taxon>Neoptera</taxon>
        <taxon>Endopterygota</taxon>
        <taxon>Hymenoptera</taxon>
        <taxon>Apocrita</taxon>
        <taxon>Aculeata</taxon>
        <taxon>Formicoidea</taxon>
        <taxon>Formicidae</taxon>
        <taxon>Myrmicinae</taxon>
        <taxon>Cyphomyrmex</taxon>
    </lineage>
</organism>
<dbReference type="PANTHER" id="PTHR31025">
    <property type="entry name" value="SI:CH211-196P9.1-RELATED"/>
    <property type="match status" value="1"/>
</dbReference>
<name>A0A151INH6_9HYME</name>
<sequence>MSFKRGSNNNGKFSSLRSRKCARIGVSVIQINLVDEFVDGEAFLSLTETDLKELKIKTGPRKRLLNLINAAKATNCIIVDGSIYGVQNNVPTIASTSGNEIIQQVDEQPKNSVVDDVNNVQNIPILLQPQNINIEQSNDEENKLNVRAWIEAYDATHTRQVPLLSVLDSGIVGNTDRQEFIRIVCAEIVKFSNDLYPSSQLKTELAKEIVKTFPKLRSSYSPEGYEHFYDKTTNSGFIQYRFQNMRVKLGPTKKKRASTKPAIKKMNIKRQRAQFVKQEYLDEEVFQEKCSELISKMPNDINKPSIIQLLDETRPNRQRSIKNFEHTKIDDIFKLYPKLKDYNGEMIHREFTSMFSNNDTFLRKFSSYYVPRILKFCHMKKEYLLQKVEDFNDDNFKALVLLPELLPSPNYAKPKTSRGENSKGAKIKASNLSAKQIPNQNLLQFVHTMEDLIDEVSDEEDKILSKRIKTIQPFLVCFMLGETKEGQFYIKTDENLISVGKDPIIAFDILVKLHYCFDVQFASDLLTFYDFITGCIMGLNLPGASCRALHTTLCNISL</sequence>
<dbReference type="EMBL" id="KQ976932">
    <property type="protein sequence ID" value="KYN07024.1"/>
    <property type="molecule type" value="Genomic_DNA"/>
</dbReference>
<evidence type="ECO:0000259" key="1">
    <source>
        <dbReference type="Pfam" id="PF00536"/>
    </source>
</evidence>
<dbReference type="AlphaFoldDB" id="A0A151INH6"/>
<gene>
    <name evidence="2" type="ORF">ALC62_02000</name>
</gene>
<proteinExistence type="predicted"/>
<accession>A0A151INH6</accession>
<dbReference type="CDD" id="cd09487">
    <property type="entry name" value="SAM_superfamily"/>
    <property type="match status" value="1"/>
</dbReference>
<evidence type="ECO:0000313" key="2">
    <source>
        <dbReference type="EMBL" id="KYN07024.1"/>
    </source>
</evidence>
<dbReference type="Proteomes" id="UP000078542">
    <property type="component" value="Unassembled WGS sequence"/>
</dbReference>
<feature type="domain" description="SAM" evidence="1">
    <location>
        <begin position="35"/>
        <end position="70"/>
    </location>
</feature>
<dbReference type="InterPro" id="IPR013761">
    <property type="entry name" value="SAM/pointed_sf"/>
</dbReference>
<reference evidence="2 3" key="1">
    <citation type="submission" date="2016-03" db="EMBL/GenBank/DDBJ databases">
        <title>Cyphomyrmex costatus WGS genome.</title>
        <authorList>
            <person name="Nygaard S."/>
            <person name="Hu H."/>
            <person name="Boomsma J."/>
            <person name="Zhang G."/>
        </authorList>
    </citation>
    <scope>NUCLEOTIDE SEQUENCE [LARGE SCALE GENOMIC DNA]</scope>
    <source>
        <strain evidence="2">MS0001</strain>
        <tissue evidence="2">Whole body</tissue>
    </source>
</reference>
<evidence type="ECO:0000313" key="3">
    <source>
        <dbReference type="Proteomes" id="UP000078542"/>
    </source>
</evidence>
<dbReference type="SUPFAM" id="SSF47769">
    <property type="entry name" value="SAM/Pointed domain"/>
    <property type="match status" value="1"/>
</dbReference>